<protein>
    <submittedName>
        <fullName evidence="2">Predicted protein</fullName>
    </submittedName>
</protein>
<dbReference type="EMBL" id="GG738891">
    <property type="protein sequence ID" value="EFC40579.1"/>
    <property type="molecule type" value="Genomic_DNA"/>
</dbReference>
<dbReference type="PROSITE" id="PS50011">
    <property type="entry name" value="PROTEIN_KINASE_DOM"/>
    <property type="match status" value="2"/>
</dbReference>
<gene>
    <name evidence="2" type="ORF">NAEGRDRAFT_71527</name>
</gene>
<dbReference type="STRING" id="5762.D2VRB5"/>
<accession>D2VRB5</accession>
<dbReference type="PANTHER" id="PTHR44167">
    <property type="entry name" value="OVARIAN-SPECIFIC SERINE/THREONINE-PROTEIN KINASE LOK-RELATED"/>
    <property type="match status" value="1"/>
</dbReference>
<feature type="domain" description="Protein kinase" evidence="1">
    <location>
        <begin position="443"/>
        <end position="688"/>
    </location>
</feature>
<dbReference type="InterPro" id="IPR000719">
    <property type="entry name" value="Prot_kinase_dom"/>
</dbReference>
<dbReference type="Gene3D" id="1.10.510.10">
    <property type="entry name" value="Transferase(Phosphotransferase) domain 1"/>
    <property type="match status" value="2"/>
</dbReference>
<organism evidence="3">
    <name type="scientific">Naegleria gruberi</name>
    <name type="common">Amoeba</name>
    <dbReference type="NCBI Taxonomy" id="5762"/>
    <lineage>
        <taxon>Eukaryota</taxon>
        <taxon>Discoba</taxon>
        <taxon>Heterolobosea</taxon>
        <taxon>Tetramitia</taxon>
        <taxon>Eutetramitia</taxon>
        <taxon>Vahlkampfiidae</taxon>
        <taxon>Naegleria</taxon>
    </lineage>
</organism>
<dbReference type="eggNOG" id="KOG0659">
    <property type="taxonomic scope" value="Eukaryota"/>
</dbReference>
<sequence length="710" mass="81824">MNRNNSILSYSSEFHHYFESRVGSLLTLDQTFPAKYLASDQYFDDKPTHSLITLQIIPNLINNSNDDDDDLVGDQRGDEFTIMMKNRVEKYIQASRKFKNNIPLMKCFEEVTDGGSTLTLHLCSFPFNLKIQSEMNNMRMIKEVFHRREDLITLEKYLESNYSLENDYGMLIGILQGLAKSLFELHFIGKLSHNSIIPRNVVISRKNSTALIGLPSFGLDDVVGTLNDEHLTYFSPQVLERFENGEKTVFSNSNDVYMFGTLIIRILLGEEFDAKYLDTERMDGELKDLKSRILKQLTNNMPMREIYENIADMAFRCIDRNESKRPSIAEAFQLLEKQEPIIILPSSESALISNSSSETPTFTVSSRSFNTSKFSLFSNLFGVKKKDRVPSLRNDVVNDVCDDISTIESLPIIVQCEEKKLDEEETKPVENPEDLDEEKKKLYIIDKRISEGASAVVFTLKRPSECVMKRYKKGHESDYKREIRCLQKRHQNIVTLIDNYSFKEGENFNHVIIMEYCGYGDLYRLVSSSVQKSAIKPIKFLTMGIQLFEALCHLHSNQYVHCDVKPVKLGDFAFSVRNGESSPGLTFHYAPPELHEGKPAIIECDVYSAACSLFEVLVKKKVSLKDKDFTQVWDQHNANTRFYSRTMSNPHAIRLFNLMKECLEPDAKNRCSSKKVLSEMIDIRNNFCATLIQKIFRGFRVRKSLKRRMN</sequence>
<dbReference type="GO" id="GO:0044773">
    <property type="term" value="P:mitotic DNA damage checkpoint signaling"/>
    <property type="evidence" value="ECO:0007669"/>
    <property type="project" value="TreeGrafter"/>
</dbReference>
<dbReference type="RefSeq" id="XP_002673323.1">
    <property type="nucleotide sequence ID" value="XM_002673277.1"/>
</dbReference>
<evidence type="ECO:0000313" key="2">
    <source>
        <dbReference type="EMBL" id="EFC40579.1"/>
    </source>
</evidence>
<dbReference type="Proteomes" id="UP000006671">
    <property type="component" value="Unassembled WGS sequence"/>
</dbReference>
<dbReference type="PROSITE" id="PS50096">
    <property type="entry name" value="IQ"/>
    <property type="match status" value="1"/>
</dbReference>
<evidence type="ECO:0000259" key="1">
    <source>
        <dbReference type="PROSITE" id="PS50011"/>
    </source>
</evidence>
<keyword evidence="3" id="KW-1185">Reference proteome</keyword>
<dbReference type="InParanoid" id="D2VRB5"/>
<dbReference type="KEGG" id="ngr:NAEGRDRAFT_71527"/>
<reference evidence="2 3" key="1">
    <citation type="journal article" date="2010" name="Cell">
        <title>The genome of Naegleria gruberi illuminates early eukaryotic versatility.</title>
        <authorList>
            <person name="Fritz-Laylin L.K."/>
            <person name="Prochnik S.E."/>
            <person name="Ginger M.L."/>
            <person name="Dacks J.B."/>
            <person name="Carpenter M.L."/>
            <person name="Field M.C."/>
            <person name="Kuo A."/>
            <person name="Paredez A."/>
            <person name="Chapman J."/>
            <person name="Pham J."/>
            <person name="Shu S."/>
            <person name="Neupane R."/>
            <person name="Cipriano M."/>
            <person name="Mancuso J."/>
            <person name="Tu H."/>
            <person name="Salamov A."/>
            <person name="Lindquist E."/>
            <person name="Shapiro H."/>
            <person name="Lucas S."/>
            <person name="Grigoriev I.V."/>
            <person name="Cande W.Z."/>
            <person name="Fulton C."/>
            <person name="Rokhsar D.S."/>
            <person name="Dawson S.C."/>
        </authorList>
    </citation>
    <scope>NUCLEOTIDE SEQUENCE [LARGE SCALE GENOMIC DNA]</scope>
    <source>
        <strain evidence="2 3">NEG-M</strain>
    </source>
</reference>
<dbReference type="Pfam" id="PF00069">
    <property type="entry name" value="Pkinase"/>
    <property type="match status" value="1"/>
</dbReference>
<dbReference type="GO" id="GO:0004674">
    <property type="term" value="F:protein serine/threonine kinase activity"/>
    <property type="evidence" value="ECO:0007669"/>
    <property type="project" value="TreeGrafter"/>
</dbReference>
<dbReference type="GO" id="GO:0005634">
    <property type="term" value="C:nucleus"/>
    <property type="evidence" value="ECO:0007669"/>
    <property type="project" value="TreeGrafter"/>
</dbReference>
<dbReference type="CDD" id="cd23767">
    <property type="entry name" value="IQCD"/>
    <property type="match status" value="1"/>
</dbReference>
<name>D2VRB5_NAEGR</name>
<dbReference type="PANTHER" id="PTHR44167:SF24">
    <property type="entry name" value="SERINE_THREONINE-PROTEIN KINASE CHK2"/>
    <property type="match status" value="1"/>
</dbReference>
<dbReference type="InterPro" id="IPR011009">
    <property type="entry name" value="Kinase-like_dom_sf"/>
</dbReference>
<dbReference type="CDD" id="cd00180">
    <property type="entry name" value="PKc"/>
    <property type="match status" value="1"/>
</dbReference>
<dbReference type="GO" id="GO:0005524">
    <property type="term" value="F:ATP binding"/>
    <property type="evidence" value="ECO:0007669"/>
    <property type="project" value="InterPro"/>
</dbReference>
<dbReference type="GeneID" id="8854912"/>
<dbReference type="AlphaFoldDB" id="D2VRB5"/>
<dbReference type="SUPFAM" id="SSF56112">
    <property type="entry name" value="Protein kinase-like (PK-like)"/>
    <property type="match status" value="2"/>
</dbReference>
<proteinExistence type="predicted"/>
<dbReference type="VEuPathDB" id="AmoebaDB:NAEGRDRAFT_71527"/>
<feature type="domain" description="Protein kinase" evidence="1">
    <location>
        <begin position="1"/>
        <end position="342"/>
    </location>
</feature>
<evidence type="ECO:0000313" key="3">
    <source>
        <dbReference type="Proteomes" id="UP000006671"/>
    </source>
</evidence>